<sequence>MLRRLLSGNVVVSAAPRANGDEYTSSSRYKLSSFTFAKLHLTSLPLDPSRRNTSTQSGTADDDLWVPTPSIMPSRLSKSSPEADPTMADSWSLDRDAKLNREYTLVDNDDASEPGYHVFPDIRTTLVEKNPRKPPHPLDHYADNRSYIRKLAERMEFWVSDPAARLRGGKQRASSERSDEDRVAQKQAEDATWVDNIKNDIRCLWDNMGVGQDLLNDELQRLRVAFFAECRETLEKIEYEGHGVGLAQFQSVVRTLLVGHDLKLSGEGIKIMKEMATDKQVLQNQHSFTFEEQRDISKFAVQMMSRLSGWEHDLLRNRLLFKLSPEQRQIYNRQKLDPVCRYFNSRAIQSFAKGKKKLMEEELTKLVKEEKLHCNKLWLEDLEHQQKHHEEQVEILREQLERQKN</sequence>
<feature type="region of interest" description="Disordered" evidence="1">
    <location>
        <begin position="45"/>
        <end position="89"/>
    </location>
</feature>
<gene>
    <name evidence="2" type="ORF">KCU98_g14410</name>
</gene>
<organism evidence="2 3">
    <name type="scientific">Aureobasidium melanogenum</name>
    <name type="common">Aureobasidium pullulans var. melanogenum</name>
    <dbReference type="NCBI Taxonomy" id="46634"/>
    <lineage>
        <taxon>Eukaryota</taxon>
        <taxon>Fungi</taxon>
        <taxon>Dikarya</taxon>
        <taxon>Ascomycota</taxon>
        <taxon>Pezizomycotina</taxon>
        <taxon>Dothideomycetes</taxon>
        <taxon>Dothideomycetidae</taxon>
        <taxon>Dothideales</taxon>
        <taxon>Saccotheciaceae</taxon>
        <taxon>Aureobasidium</taxon>
    </lineage>
</organism>
<reference evidence="2" key="1">
    <citation type="journal article" date="2021" name="J Fungi (Basel)">
        <title>Virulence traits and population genomics of the black yeast Aureobasidium melanogenum.</title>
        <authorList>
            <person name="Cernosa A."/>
            <person name="Sun X."/>
            <person name="Gostincar C."/>
            <person name="Fang C."/>
            <person name="Gunde-Cimerman N."/>
            <person name="Song Z."/>
        </authorList>
    </citation>
    <scope>NUCLEOTIDE SEQUENCE</scope>
    <source>
        <strain evidence="2">EXF-9298</strain>
    </source>
</reference>
<evidence type="ECO:0000313" key="2">
    <source>
        <dbReference type="EMBL" id="KAG9970560.1"/>
    </source>
</evidence>
<reference evidence="2" key="2">
    <citation type="submission" date="2021-08" db="EMBL/GenBank/DDBJ databases">
        <authorList>
            <person name="Gostincar C."/>
            <person name="Sun X."/>
            <person name="Song Z."/>
            <person name="Gunde-Cimerman N."/>
        </authorList>
    </citation>
    <scope>NUCLEOTIDE SEQUENCE</scope>
    <source>
        <strain evidence="2">EXF-9298</strain>
    </source>
</reference>
<comment type="caution">
    <text evidence="2">The sequence shown here is derived from an EMBL/GenBank/DDBJ whole genome shotgun (WGS) entry which is preliminary data.</text>
</comment>
<dbReference type="EMBL" id="JAHFXS010002850">
    <property type="protein sequence ID" value="KAG9970560.1"/>
    <property type="molecule type" value="Genomic_DNA"/>
</dbReference>
<protein>
    <submittedName>
        <fullName evidence="2">Uncharacterized protein</fullName>
    </submittedName>
</protein>
<dbReference type="Proteomes" id="UP000729357">
    <property type="component" value="Unassembled WGS sequence"/>
</dbReference>
<proteinExistence type="predicted"/>
<evidence type="ECO:0000313" key="3">
    <source>
        <dbReference type="Proteomes" id="UP000729357"/>
    </source>
</evidence>
<dbReference type="AlphaFoldDB" id="A0A9P8JMA4"/>
<evidence type="ECO:0000256" key="1">
    <source>
        <dbReference type="SAM" id="MobiDB-lite"/>
    </source>
</evidence>
<feature type="non-terminal residue" evidence="2">
    <location>
        <position position="405"/>
    </location>
</feature>
<name>A0A9P8JMA4_AURME</name>
<feature type="compositionally biased region" description="Basic and acidic residues" evidence="1">
    <location>
        <begin position="173"/>
        <end position="187"/>
    </location>
</feature>
<accession>A0A9P8JMA4</accession>
<feature type="region of interest" description="Disordered" evidence="1">
    <location>
        <begin position="168"/>
        <end position="187"/>
    </location>
</feature>
<keyword evidence="3" id="KW-1185">Reference proteome</keyword>